<evidence type="ECO:0000313" key="1">
    <source>
        <dbReference type="EMBL" id="KAG6947751.1"/>
    </source>
</evidence>
<name>A0A8T1TTP1_9STRA</name>
<dbReference type="AlphaFoldDB" id="A0A8T1TTP1"/>
<proteinExistence type="predicted"/>
<gene>
    <name evidence="1" type="ORF">JG687_00015904</name>
</gene>
<reference evidence="1" key="1">
    <citation type="submission" date="2021-01" db="EMBL/GenBank/DDBJ databases">
        <title>Phytophthora aleatoria, a newly-described species from Pinus radiata is distinct from Phytophthora cactorum isolates based on comparative genomics.</title>
        <authorList>
            <person name="Mcdougal R."/>
            <person name="Panda P."/>
            <person name="Williams N."/>
            <person name="Studholme D.J."/>
        </authorList>
    </citation>
    <scope>NUCLEOTIDE SEQUENCE</scope>
    <source>
        <strain evidence="1">NZFS 3830</strain>
    </source>
</reference>
<accession>A0A8T1TTP1</accession>
<evidence type="ECO:0000313" key="2">
    <source>
        <dbReference type="Proteomes" id="UP000688947"/>
    </source>
</evidence>
<sequence>MKRASEGGKSDEERSVGLLREFSTWTATQLRYWWATHRGTAGQKRLFKSFPEVVMIDTTHGT</sequence>
<protein>
    <submittedName>
        <fullName evidence="1">Uncharacterized protein</fullName>
    </submittedName>
</protein>
<comment type="caution">
    <text evidence="1">The sequence shown here is derived from an EMBL/GenBank/DDBJ whole genome shotgun (WGS) entry which is preliminary data.</text>
</comment>
<dbReference type="EMBL" id="JAENGZ010001493">
    <property type="protein sequence ID" value="KAG6947751.1"/>
    <property type="molecule type" value="Genomic_DNA"/>
</dbReference>
<organism evidence="1 2">
    <name type="scientific">Phytophthora cactorum</name>
    <dbReference type="NCBI Taxonomy" id="29920"/>
    <lineage>
        <taxon>Eukaryota</taxon>
        <taxon>Sar</taxon>
        <taxon>Stramenopiles</taxon>
        <taxon>Oomycota</taxon>
        <taxon>Peronosporomycetes</taxon>
        <taxon>Peronosporales</taxon>
        <taxon>Peronosporaceae</taxon>
        <taxon>Phytophthora</taxon>
    </lineage>
</organism>
<dbReference type="Proteomes" id="UP000688947">
    <property type="component" value="Unassembled WGS sequence"/>
</dbReference>